<comment type="caution">
    <text evidence="2">The sequence shown here is derived from an EMBL/GenBank/DDBJ whole genome shotgun (WGS) entry which is preliminary data.</text>
</comment>
<dbReference type="InterPro" id="IPR024344">
    <property type="entry name" value="MDMPI_metal-binding"/>
</dbReference>
<dbReference type="RefSeq" id="WP_130479511.1">
    <property type="nucleotide sequence ID" value="NZ_SFCC01000022.1"/>
</dbReference>
<dbReference type="InterPro" id="IPR017517">
    <property type="entry name" value="Maleyloyr_isom"/>
</dbReference>
<keyword evidence="3" id="KW-1185">Reference proteome</keyword>
<dbReference type="SUPFAM" id="SSF109854">
    <property type="entry name" value="DinB/YfiT-like putative metalloenzymes"/>
    <property type="match status" value="1"/>
</dbReference>
<accession>A0A4Q7J142</accession>
<feature type="domain" description="Mycothiol-dependent maleylpyruvate isomerase metal-binding" evidence="1">
    <location>
        <begin position="12"/>
        <end position="61"/>
    </location>
</feature>
<dbReference type="Pfam" id="PF11716">
    <property type="entry name" value="MDMPI_N"/>
    <property type="match status" value="1"/>
</dbReference>
<evidence type="ECO:0000259" key="1">
    <source>
        <dbReference type="Pfam" id="PF11716"/>
    </source>
</evidence>
<proteinExistence type="predicted"/>
<protein>
    <submittedName>
        <fullName evidence="2">Maleylpyruvate isomerase family mycothiol-dependent enzyme</fullName>
    </submittedName>
</protein>
<evidence type="ECO:0000313" key="2">
    <source>
        <dbReference type="EMBL" id="RZQ59654.1"/>
    </source>
</evidence>
<dbReference type="AlphaFoldDB" id="A0A4Q7J142"/>
<dbReference type="EMBL" id="SFCC01000022">
    <property type="protein sequence ID" value="RZQ59654.1"/>
    <property type="molecule type" value="Genomic_DNA"/>
</dbReference>
<keyword evidence="2" id="KW-0670">Pyruvate</keyword>
<dbReference type="Gene3D" id="1.20.120.450">
    <property type="entry name" value="dinb family like domain"/>
    <property type="match status" value="1"/>
</dbReference>
<dbReference type="NCBIfam" id="TIGR03083">
    <property type="entry name" value="maleylpyruvate isomerase family mycothiol-dependent enzyme"/>
    <property type="match status" value="1"/>
</dbReference>
<organism evidence="2 3">
    <name type="scientific">Amycolatopsis suaedae</name>
    <dbReference type="NCBI Taxonomy" id="2510978"/>
    <lineage>
        <taxon>Bacteria</taxon>
        <taxon>Bacillati</taxon>
        <taxon>Actinomycetota</taxon>
        <taxon>Actinomycetes</taxon>
        <taxon>Pseudonocardiales</taxon>
        <taxon>Pseudonocardiaceae</taxon>
        <taxon>Amycolatopsis</taxon>
    </lineage>
</organism>
<keyword evidence="2" id="KW-0413">Isomerase</keyword>
<gene>
    <name evidence="2" type="ORF">EWH70_33035</name>
</gene>
<sequence>MTGGDVMTFATQERGDFADFLDTLTPRQWEAQSLCAGWTVRQVVAHVISYDELTLPNVVRRIVRGRFTLGRINDIGMREYDRDPGELITLLRAHQRPRGLTAGFGGMIGLLDATIHQQDIRRPLGLPREIPADRLRTALRLVLRAPPVRAYPRARGLTLVAEDVDWRWGSGPEVRGPGEAVLMAVAGRGHALDELSGPGKDVLARRL</sequence>
<dbReference type="InterPro" id="IPR034660">
    <property type="entry name" value="DinB/YfiT-like"/>
</dbReference>
<dbReference type="GO" id="GO:0016853">
    <property type="term" value="F:isomerase activity"/>
    <property type="evidence" value="ECO:0007669"/>
    <property type="project" value="UniProtKB-KW"/>
</dbReference>
<reference evidence="2 3" key="1">
    <citation type="submission" date="2019-02" db="EMBL/GenBank/DDBJ databases">
        <title>Draft genome sequence of Amycolatopsis sp. 8-3EHSu isolated from roots of Suaeda maritima.</title>
        <authorList>
            <person name="Duangmal K."/>
            <person name="Chantavorakit T."/>
        </authorList>
    </citation>
    <scope>NUCLEOTIDE SEQUENCE [LARGE SCALE GENOMIC DNA]</scope>
    <source>
        <strain evidence="2 3">8-3EHSu</strain>
    </source>
</reference>
<dbReference type="Proteomes" id="UP000292003">
    <property type="component" value="Unassembled WGS sequence"/>
</dbReference>
<evidence type="ECO:0000313" key="3">
    <source>
        <dbReference type="Proteomes" id="UP000292003"/>
    </source>
</evidence>
<dbReference type="GO" id="GO:0046872">
    <property type="term" value="F:metal ion binding"/>
    <property type="evidence" value="ECO:0007669"/>
    <property type="project" value="InterPro"/>
</dbReference>
<dbReference type="OrthoDB" id="5178565at2"/>
<name>A0A4Q7J142_9PSEU</name>